<dbReference type="Proteomes" id="UP000754563">
    <property type="component" value="Unassembled WGS sequence"/>
</dbReference>
<dbReference type="EMBL" id="JAGQLH010000111">
    <property type="protein sequence ID" value="MCA9386261.1"/>
    <property type="molecule type" value="Genomic_DNA"/>
</dbReference>
<sequence>MENSKKYYSSHDIAKILGISYNKVNKLVKSCEIPAYKIGGQYRVDKEDFNEYMHNSKVVKKEKKKTVRERYVRKPELENKWNIPLLPN</sequence>
<reference evidence="2" key="1">
    <citation type="submission" date="2020-04" db="EMBL/GenBank/DDBJ databases">
        <authorList>
            <person name="Zhang T."/>
        </authorList>
    </citation>
    <scope>NUCLEOTIDE SEQUENCE</scope>
    <source>
        <strain evidence="2">HKST-UBA11</strain>
    </source>
</reference>
<evidence type="ECO:0000313" key="2">
    <source>
        <dbReference type="EMBL" id="MCA9386261.1"/>
    </source>
</evidence>
<dbReference type="SUPFAM" id="SSF46955">
    <property type="entry name" value="Putative DNA-binding domain"/>
    <property type="match status" value="1"/>
</dbReference>
<protein>
    <submittedName>
        <fullName evidence="2">Helix-turn-helix domain-containing protein</fullName>
    </submittedName>
</protein>
<dbReference type="InterPro" id="IPR041657">
    <property type="entry name" value="HTH_17"/>
</dbReference>
<dbReference type="InterPro" id="IPR009061">
    <property type="entry name" value="DNA-bd_dom_put_sf"/>
</dbReference>
<proteinExistence type="predicted"/>
<feature type="domain" description="Helix-turn-helix" evidence="1">
    <location>
        <begin position="7"/>
        <end position="54"/>
    </location>
</feature>
<reference evidence="2" key="2">
    <citation type="journal article" date="2021" name="Microbiome">
        <title>Successional dynamics and alternative stable states in a saline activated sludge microbial community over 9 years.</title>
        <authorList>
            <person name="Wang Y."/>
            <person name="Ye J."/>
            <person name="Ju F."/>
            <person name="Liu L."/>
            <person name="Boyd J.A."/>
            <person name="Deng Y."/>
            <person name="Parks D.H."/>
            <person name="Jiang X."/>
            <person name="Yin X."/>
            <person name="Woodcroft B.J."/>
            <person name="Tyson G.W."/>
            <person name="Hugenholtz P."/>
            <person name="Polz M.F."/>
            <person name="Zhang T."/>
        </authorList>
    </citation>
    <scope>NUCLEOTIDE SEQUENCE</scope>
    <source>
        <strain evidence="2">HKST-UBA11</strain>
    </source>
</reference>
<evidence type="ECO:0000313" key="3">
    <source>
        <dbReference type="Proteomes" id="UP000754563"/>
    </source>
</evidence>
<evidence type="ECO:0000259" key="1">
    <source>
        <dbReference type="Pfam" id="PF12728"/>
    </source>
</evidence>
<dbReference type="NCBIfam" id="TIGR01764">
    <property type="entry name" value="excise"/>
    <property type="match status" value="1"/>
</dbReference>
<comment type="caution">
    <text evidence="2">The sequence shown here is derived from an EMBL/GenBank/DDBJ whole genome shotgun (WGS) entry which is preliminary data.</text>
</comment>
<name>A0A955RKY5_9BACT</name>
<gene>
    <name evidence="2" type="ORF">KC717_06475</name>
</gene>
<accession>A0A955RKY5</accession>
<dbReference type="InterPro" id="IPR010093">
    <property type="entry name" value="SinI_DNA-bd"/>
</dbReference>
<organism evidence="2 3">
    <name type="scientific">Candidatus Dojkabacteria bacterium</name>
    <dbReference type="NCBI Taxonomy" id="2099670"/>
    <lineage>
        <taxon>Bacteria</taxon>
        <taxon>Candidatus Dojkabacteria</taxon>
    </lineage>
</organism>
<dbReference type="GO" id="GO:0003677">
    <property type="term" value="F:DNA binding"/>
    <property type="evidence" value="ECO:0007669"/>
    <property type="project" value="InterPro"/>
</dbReference>
<dbReference type="Pfam" id="PF12728">
    <property type="entry name" value="HTH_17"/>
    <property type="match status" value="1"/>
</dbReference>
<dbReference type="AlphaFoldDB" id="A0A955RKY5"/>